<keyword evidence="2" id="KW-1133">Transmembrane helix</keyword>
<gene>
    <name evidence="3" type="ORF">R3P38DRAFT_2705473</name>
</gene>
<dbReference type="AlphaFoldDB" id="A0AAW0BK73"/>
<dbReference type="Gene3D" id="3.60.130.30">
    <property type="match status" value="1"/>
</dbReference>
<evidence type="ECO:0000313" key="3">
    <source>
        <dbReference type="EMBL" id="KAK7026565.1"/>
    </source>
</evidence>
<comment type="caution">
    <text evidence="3">The sequence shown here is derived from an EMBL/GenBank/DDBJ whole genome shotgun (WGS) entry which is preliminary data.</text>
</comment>
<dbReference type="EMBL" id="JAWWNJ010000031">
    <property type="protein sequence ID" value="KAK7026565.1"/>
    <property type="molecule type" value="Genomic_DNA"/>
</dbReference>
<accession>A0AAW0BK73</accession>
<feature type="transmembrane region" description="Helical" evidence="2">
    <location>
        <begin position="165"/>
        <end position="185"/>
    </location>
</feature>
<feature type="compositionally biased region" description="Acidic residues" evidence="1">
    <location>
        <begin position="1"/>
        <end position="13"/>
    </location>
</feature>
<dbReference type="Proteomes" id="UP001362999">
    <property type="component" value="Unassembled WGS sequence"/>
</dbReference>
<evidence type="ECO:0000256" key="1">
    <source>
        <dbReference type="SAM" id="MobiDB-lite"/>
    </source>
</evidence>
<keyword evidence="4" id="KW-1185">Reference proteome</keyword>
<reference evidence="3 4" key="1">
    <citation type="journal article" date="2024" name="J Genomics">
        <title>Draft genome sequencing and assembly of Favolaschia claudopus CIRM-BRFM 2984 isolated from oak limbs.</title>
        <authorList>
            <person name="Navarro D."/>
            <person name="Drula E."/>
            <person name="Chaduli D."/>
            <person name="Cazenave R."/>
            <person name="Ahrendt S."/>
            <person name="Wang J."/>
            <person name="Lipzen A."/>
            <person name="Daum C."/>
            <person name="Barry K."/>
            <person name="Grigoriev I.V."/>
            <person name="Favel A."/>
            <person name="Rosso M.N."/>
            <person name="Martin F."/>
        </authorList>
    </citation>
    <scope>NUCLEOTIDE SEQUENCE [LARGE SCALE GENOMIC DNA]</scope>
    <source>
        <strain evidence="3 4">CIRM-BRFM 2984</strain>
    </source>
</reference>
<organism evidence="3 4">
    <name type="scientific">Favolaschia claudopus</name>
    <dbReference type="NCBI Taxonomy" id="2862362"/>
    <lineage>
        <taxon>Eukaryota</taxon>
        <taxon>Fungi</taxon>
        <taxon>Dikarya</taxon>
        <taxon>Basidiomycota</taxon>
        <taxon>Agaricomycotina</taxon>
        <taxon>Agaricomycetes</taxon>
        <taxon>Agaricomycetidae</taxon>
        <taxon>Agaricales</taxon>
        <taxon>Marasmiineae</taxon>
        <taxon>Mycenaceae</taxon>
        <taxon>Favolaschia</taxon>
    </lineage>
</organism>
<keyword evidence="2" id="KW-0812">Transmembrane</keyword>
<protein>
    <submittedName>
        <fullName evidence="3">Uncharacterized protein</fullName>
    </submittedName>
</protein>
<feature type="region of interest" description="Disordered" evidence="1">
    <location>
        <begin position="1"/>
        <end position="32"/>
    </location>
</feature>
<name>A0AAW0BK73_9AGAR</name>
<evidence type="ECO:0000313" key="4">
    <source>
        <dbReference type="Proteomes" id="UP001362999"/>
    </source>
</evidence>
<keyword evidence="2" id="KW-0472">Membrane</keyword>
<sequence>MPAYDESEVEDNVDNSTPGSKKKRAGPRASKADAWRYLESGAPVTQRAGKLLTALAGIYTRSKRQVLDAILTPPQEPPSCTETSYNAGDIHSVMHRLRAQEYRSSMFSLDCMLTLTQLALNIDSLQADRARKGRAVLSMDALSDMYSGITPRRTFATWVNNGMRLLLLCAAGSMYVLPIIAALGMQAQITDPRSSTELDIVSLAGAIRVVKKGQWLPLVRRLMVPLKYMMSTPSAIQQLALSYNVPKGMGEAAETRIYTFSNVAALDAVFDSVQTNVWKLPQRAEEWNTPSKIDWPRLGDPRTVKLPALYKIKSPLKLAKSRSPLNKSNRSQFTQTQRELAKGCPIVKDLRSLEDMIKNDLHCSGKLKPKSYIEINRDTIQEKSLMITDCDGKLMALYFSVPEEFRQPLADALGTIQALMPGEFKHENSLRPGFKYFSCHYSWYARFAEQGDGAPADIHADNLRKDHTGRVNFDQRLPHQSKEIFQNPEDHALLAEAFADFFELIRVAFKHYLPEQYSELHIYADSLPLCAASPAYPFGGFVINVSGCSWGHRDEGDNILCFVIGAIPPGKCEGGQLCLYELGLSFDIQLGDVIAFPSCDITHFNQHFTGYRATIVLHSDRQSKVWEQKRNGWDCHIVRHDNE</sequence>
<evidence type="ECO:0000256" key="2">
    <source>
        <dbReference type="SAM" id="Phobius"/>
    </source>
</evidence>
<proteinExistence type="predicted"/>